<feature type="transmembrane region" description="Helical" evidence="1">
    <location>
        <begin position="45"/>
        <end position="66"/>
    </location>
</feature>
<accession>D0AAL3</accession>
<keyword evidence="1" id="KW-1133">Transmembrane helix</keyword>
<dbReference type="RefSeq" id="XP_011780978.1">
    <property type="nucleotide sequence ID" value="XM_011782676.1"/>
</dbReference>
<sequence>MSNIKGNNFLLQAPSLKDRKLRRASGIKNRHGSHEWKSAWVLPPLSMNVALLLLFCSLSELLFVWLKKQLKYRFFTVSITLKHLLSSLICLLHIYVRTHFVLFD</sequence>
<reference evidence="3" key="1">
    <citation type="journal article" date="2010" name="PLoS Negl. Trop. Dis.">
        <title>The genome sequence of Trypanosoma brucei gambiense, causative agent of chronic human african trypanosomiasis.</title>
        <authorList>
            <person name="Jackson A.P."/>
            <person name="Sanders M."/>
            <person name="Berry A."/>
            <person name="McQuillan J."/>
            <person name="Aslett M.A."/>
            <person name="Quail M.A."/>
            <person name="Chukualim B."/>
            <person name="Capewell P."/>
            <person name="MacLeod A."/>
            <person name="Melville S.E."/>
            <person name="Gibson W."/>
            <person name="Barry J.D."/>
            <person name="Berriman M."/>
            <person name="Hertz-Fowler C."/>
        </authorList>
    </citation>
    <scope>NUCLEOTIDE SEQUENCE [LARGE SCALE GENOMIC DNA]</scope>
    <source>
        <strain evidence="3">MHOM/CI/86/DAL972</strain>
    </source>
</reference>
<keyword evidence="1" id="KW-0812">Transmembrane</keyword>
<dbReference type="EMBL" id="FN554974">
    <property type="protein sequence ID" value="CBH18714.1"/>
    <property type="molecule type" value="Genomic_DNA"/>
</dbReference>
<keyword evidence="1" id="KW-0472">Membrane</keyword>
<dbReference type="AlphaFoldDB" id="D0AAL3"/>
<organism evidence="2 3">
    <name type="scientific">Trypanosoma brucei gambiense (strain MHOM/CI/86/DAL972)</name>
    <dbReference type="NCBI Taxonomy" id="679716"/>
    <lineage>
        <taxon>Eukaryota</taxon>
        <taxon>Discoba</taxon>
        <taxon>Euglenozoa</taxon>
        <taxon>Kinetoplastea</taxon>
        <taxon>Metakinetoplastina</taxon>
        <taxon>Trypanosomatida</taxon>
        <taxon>Trypanosomatidae</taxon>
        <taxon>Trypanosoma</taxon>
    </lineage>
</organism>
<dbReference type="KEGG" id="tbg:TbgDal_XI18340"/>
<evidence type="ECO:0000313" key="3">
    <source>
        <dbReference type="Proteomes" id="UP000002316"/>
    </source>
</evidence>
<feature type="transmembrane region" description="Helical" evidence="1">
    <location>
        <begin position="73"/>
        <end position="96"/>
    </location>
</feature>
<protein>
    <submittedName>
        <fullName evidence="2">Uncharacterized protein</fullName>
    </submittedName>
</protein>
<dbReference type="GeneID" id="23867056"/>
<evidence type="ECO:0000313" key="2">
    <source>
        <dbReference type="EMBL" id="CBH18714.1"/>
    </source>
</evidence>
<proteinExistence type="predicted"/>
<dbReference type="Proteomes" id="UP000002316">
    <property type="component" value="Chromosome 11"/>
</dbReference>
<name>D0AAL3_TRYB9</name>
<evidence type="ECO:0000256" key="1">
    <source>
        <dbReference type="SAM" id="Phobius"/>
    </source>
</evidence>
<gene>
    <name evidence="2" type="ORF">TbgDal_XI18340</name>
</gene>